<dbReference type="CDD" id="cd17256">
    <property type="entry name" value="RMtype1_S_EcoJA65PI-TRD1-CR1_like"/>
    <property type="match status" value="1"/>
</dbReference>
<keyword evidence="2" id="KW-0680">Restriction system</keyword>
<dbReference type="InterPro" id="IPR044946">
    <property type="entry name" value="Restrct_endonuc_typeI_TRD_sf"/>
</dbReference>
<dbReference type="KEGG" id="hna:Hneap_0614"/>
<dbReference type="AlphaFoldDB" id="D0KYE4"/>
<dbReference type="OrthoDB" id="398435at2"/>
<dbReference type="HOGENOM" id="CLU_021095_10_3_6"/>
<evidence type="ECO:0000256" key="2">
    <source>
        <dbReference type="ARBA" id="ARBA00022747"/>
    </source>
</evidence>
<dbReference type="PANTHER" id="PTHR30408:SF12">
    <property type="entry name" value="TYPE I RESTRICTION ENZYME MJAVIII SPECIFICITY SUBUNIT"/>
    <property type="match status" value="1"/>
</dbReference>
<dbReference type="InterPro" id="IPR000055">
    <property type="entry name" value="Restrct_endonuc_typeI_TRD"/>
</dbReference>
<evidence type="ECO:0000259" key="5">
    <source>
        <dbReference type="Pfam" id="PF01420"/>
    </source>
</evidence>
<dbReference type="Proteomes" id="UP000009102">
    <property type="component" value="Chromosome"/>
</dbReference>
<dbReference type="GO" id="GO:0009307">
    <property type="term" value="P:DNA restriction-modification system"/>
    <property type="evidence" value="ECO:0007669"/>
    <property type="project" value="UniProtKB-KW"/>
</dbReference>
<name>D0KYE4_HALNC</name>
<evidence type="ECO:0000313" key="7">
    <source>
        <dbReference type="Proteomes" id="UP000009102"/>
    </source>
</evidence>
<proteinExistence type="inferred from homology"/>
<feature type="domain" description="Type I restriction modification DNA specificity" evidence="5">
    <location>
        <begin position="201"/>
        <end position="375"/>
    </location>
</feature>
<reference evidence="6 7" key="1">
    <citation type="submission" date="2009-10" db="EMBL/GenBank/DDBJ databases">
        <title>Complete sequence of Halothiobacillus neapolitanus c2.</title>
        <authorList>
            <consortium name="US DOE Joint Genome Institute"/>
            <person name="Lucas S."/>
            <person name="Copeland A."/>
            <person name="Lapidus A."/>
            <person name="Glavina del Rio T."/>
            <person name="Tice H."/>
            <person name="Bruce D."/>
            <person name="Goodwin L."/>
            <person name="Pitluck S."/>
            <person name="Davenport K."/>
            <person name="Brettin T."/>
            <person name="Detter J.C."/>
            <person name="Han C."/>
            <person name="Tapia R."/>
            <person name="Larimer F."/>
            <person name="Land M."/>
            <person name="Hauser L."/>
            <person name="Kyrpides N."/>
            <person name="Mikhailova N."/>
            <person name="Kerfeld C."/>
            <person name="Cannon G."/>
            <person name="Heinhort S."/>
        </authorList>
    </citation>
    <scope>NUCLEOTIDE SEQUENCE [LARGE SCALE GENOMIC DNA]</scope>
    <source>
        <strain evidence="7">ATCC 23641 / c2</strain>
    </source>
</reference>
<dbReference type="GO" id="GO:0003677">
    <property type="term" value="F:DNA binding"/>
    <property type="evidence" value="ECO:0007669"/>
    <property type="project" value="UniProtKB-KW"/>
</dbReference>
<protein>
    <submittedName>
        <fullName evidence="6">Restriction modification system DNA specificity domain protein</fullName>
    </submittedName>
</protein>
<sequence>MKGKVVPLKDLFQIGSSKRVLKSQWKAEGVPFYRGREVTRLAMDGFVDNELFISEAHYAELANQYGAPRTDDIVITAIGTIGNSYIVQDGDRFYFKDASILWMKRISDVSSKFVNFWLKSTMFLDQLDHGNGATVDTLTIQKLQSVQIWVPPIAEQHRIVSILDEAFEGIAKARAHAEQNRQNARALFESHLQSVFTQRGEGWAEKSLEEVVDAQCTLSYGIVQPGHEYAKGMPIVRPTDLTAKLITLNGLKRIDPKLADGYRRTTLRGGELLLCVRGSTGVLAVTSSELAGANVTRGIVPIMFDPSLLSQDFGYFLMTSEAVQSQIRIKTYGTALMQINIGDLRKIAVSFPPLKEQERMTAQLEELSAETQRLESIYQQKLAALDELKKSLLHQAFSGSL</sequence>
<dbReference type="RefSeq" id="WP_012823503.1">
    <property type="nucleotide sequence ID" value="NC_013422.1"/>
</dbReference>
<dbReference type="InterPro" id="IPR052021">
    <property type="entry name" value="Type-I_RS_S_subunit"/>
</dbReference>
<organism evidence="6 7">
    <name type="scientific">Halothiobacillus neapolitanus (strain ATCC 23641 / DSM 15147 / CIP 104769 / NCIMB 8539 / c2)</name>
    <name type="common">Thiobacillus neapolitanus</name>
    <dbReference type="NCBI Taxonomy" id="555778"/>
    <lineage>
        <taxon>Bacteria</taxon>
        <taxon>Pseudomonadati</taxon>
        <taxon>Pseudomonadota</taxon>
        <taxon>Gammaproteobacteria</taxon>
        <taxon>Chromatiales</taxon>
        <taxon>Halothiobacillaceae</taxon>
        <taxon>Halothiobacillus</taxon>
    </lineage>
</organism>
<evidence type="ECO:0000313" key="6">
    <source>
        <dbReference type="EMBL" id="ACX95467.1"/>
    </source>
</evidence>
<evidence type="ECO:0000256" key="1">
    <source>
        <dbReference type="ARBA" id="ARBA00010923"/>
    </source>
</evidence>
<evidence type="ECO:0000256" key="3">
    <source>
        <dbReference type="ARBA" id="ARBA00023125"/>
    </source>
</evidence>
<dbReference type="Gene3D" id="3.90.220.20">
    <property type="entry name" value="DNA methylase specificity domains"/>
    <property type="match status" value="2"/>
</dbReference>
<comment type="similarity">
    <text evidence="1">Belongs to the type-I restriction system S methylase family.</text>
</comment>
<keyword evidence="3" id="KW-0238">DNA-binding</keyword>
<dbReference type="Pfam" id="PF01420">
    <property type="entry name" value="Methylase_S"/>
    <property type="match status" value="2"/>
</dbReference>
<feature type="coiled-coil region" evidence="4">
    <location>
        <begin position="354"/>
        <end position="384"/>
    </location>
</feature>
<accession>D0KYE4</accession>
<dbReference type="PANTHER" id="PTHR30408">
    <property type="entry name" value="TYPE-1 RESTRICTION ENZYME ECOKI SPECIFICITY PROTEIN"/>
    <property type="match status" value="1"/>
</dbReference>
<keyword evidence="4" id="KW-0175">Coiled coil</keyword>
<dbReference type="SUPFAM" id="SSF116734">
    <property type="entry name" value="DNA methylase specificity domain"/>
    <property type="match status" value="2"/>
</dbReference>
<evidence type="ECO:0000256" key="4">
    <source>
        <dbReference type="SAM" id="Coils"/>
    </source>
</evidence>
<gene>
    <name evidence="6" type="ordered locus">Hneap_0614</name>
</gene>
<dbReference type="REBASE" id="22277">
    <property type="entry name" value="S.Hne2ORF613P"/>
</dbReference>
<keyword evidence="7" id="KW-1185">Reference proteome</keyword>
<dbReference type="STRING" id="555778.Hneap_0614"/>
<feature type="domain" description="Type I restriction modification DNA specificity" evidence="5">
    <location>
        <begin position="4"/>
        <end position="168"/>
    </location>
</feature>
<dbReference type="EMBL" id="CP001801">
    <property type="protein sequence ID" value="ACX95467.1"/>
    <property type="molecule type" value="Genomic_DNA"/>
</dbReference>
<dbReference type="eggNOG" id="COG0732">
    <property type="taxonomic scope" value="Bacteria"/>
</dbReference>